<keyword evidence="2" id="KW-1185">Reference proteome</keyword>
<protein>
    <submittedName>
        <fullName evidence="1">Uncharacterized protein</fullName>
    </submittedName>
</protein>
<comment type="caution">
    <text evidence="1">The sequence shown here is derived from an EMBL/GenBank/DDBJ whole genome shotgun (WGS) entry which is preliminary data.</text>
</comment>
<dbReference type="EMBL" id="QZFU01000014">
    <property type="protein sequence ID" value="RJO77909.1"/>
    <property type="molecule type" value="Genomic_DNA"/>
</dbReference>
<organism evidence="1 2">
    <name type="scientific">Nocardia panacis</name>
    <dbReference type="NCBI Taxonomy" id="2340916"/>
    <lineage>
        <taxon>Bacteria</taxon>
        <taxon>Bacillati</taxon>
        <taxon>Actinomycetota</taxon>
        <taxon>Actinomycetes</taxon>
        <taxon>Mycobacteriales</taxon>
        <taxon>Nocardiaceae</taxon>
        <taxon>Nocardia</taxon>
    </lineage>
</organism>
<accession>A0A3A4KFL9</accession>
<reference evidence="1 2" key="1">
    <citation type="submission" date="2018-09" db="EMBL/GenBank/DDBJ databases">
        <title>YIM PH21274 draft genome.</title>
        <authorList>
            <person name="Miao C."/>
        </authorList>
    </citation>
    <scope>NUCLEOTIDE SEQUENCE [LARGE SCALE GENOMIC DNA]</scope>
    <source>
        <strain evidence="1 2">YIM PH 21724</strain>
    </source>
</reference>
<proteinExistence type="predicted"/>
<gene>
    <name evidence="1" type="ORF">D5S18_06375</name>
</gene>
<evidence type="ECO:0000313" key="2">
    <source>
        <dbReference type="Proteomes" id="UP000266677"/>
    </source>
</evidence>
<dbReference type="Proteomes" id="UP000266677">
    <property type="component" value="Unassembled WGS sequence"/>
</dbReference>
<dbReference type="OrthoDB" id="4557909at2"/>
<sequence length="95" mass="10332">MEAAGWTWLDTGGYPTARKLEFGHVGHWHSSPHDDESAPRTVAVEIDPGDGSSVVVFVHAPDRGEFHPDDQVCLVVPDAIAALYPARAHPSDRLH</sequence>
<name>A0A3A4KFL9_9NOCA</name>
<evidence type="ECO:0000313" key="1">
    <source>
        <dbReference type="EMBL" id="RJO77909.1"/>
    </source>
</evidence>
<dbReference type="RefSeq" id="WP_120038890.1">
    <property type="nucleotide sequence ID" value="NZ_QZFU01000014.1"/>
</dbReference>
<dbReference type="AlphaFoldDB" id="A0A3A4KFL9"/>